<proteinExistence type="predicted"/>
<dbReference type="Gene3D" id="3.30.40.10">
    <property type="entry name" value="Zinc/RING finger domain, C3HC4 (zinc finger)"/>
    <property type="match status" value="1"/>
</dbReference>
<protein>
    <submittedName>
        <fullName evidence="8">Cyclin B1 interacting protein 1</fullName>
    </submittedName>
</protein>
<dbReference type="AlphaFoldDB" id="A0A0F4G7U6"/>
<dbReference type="GO" id="GO:0000795">
    <property type="term" value="C:synaptonemal complex"/>
    <property type="evidence" value="ECO:0007669"/>
    <property type="project" value="InterPro"/>
</dbReference>
<keyword evidence="3" id="KW-0862">Zinc</keyword>
<evidence type="ECO:0000313" key="8">
    <source>
        <dbReference type="EMBL" id="KJX93438.1"/>
    </source>
</evidence>
<evidence type="ECO:0000256" key="6">
    <source>
        <dbReference type="SAM" id="MobiDB-lite"/>
    </source>
</evidence>
<evidence type="ECO:0000256" key="1">
    <source>
        <dbReference type="ARBA" id="ARBA00022723"/>
    </source>
</evidence>
<dbReference type="GO" id="GO:0007131">
    <property type="term" value="P:reciprocal meiotic recombination"/>
    <property type="evidence" value="ECO:0007669"/>
    <property type="project" value="InterPro"/>
</dbReference>
<feature type="coiled-coil region" evidence="5">
    <location>
        <begin position="125"/>
        <end position="173"/>
    </location>
</feature>
<dbReference type="GO" id="GO:0061630">
    <property type="term" value="F:ubiquitin protein ligase activity"/>
    <property type="evidence" value="ECO:0007669"/>
    <property type="project" value="InterPro"/>
</dbReference>
<dbReference type="InterPro" id="IPR017907">
    <property type="entry name" value="Znf_RING_CS"/>
</dbReference>
<dbReference type="InterPro" id="IPR013083">
    <property type="entry name" value="Znf_RING/FYVE/PHD"/>
</dbReference>
<dbReference type="PROSITE" id="PS00518">
    <property type="entry name" value="ZF_RING_1"/>
    <property type="match status" value="1"/>
</dbReference>
<evidence type="ECO:0000256" key="4">
    <source>
        <dbReference type="PROSITE-ProRule" id="PRU00175"/>
    </source>
</evidence>
<keyword evidence="1" id="KW-0479">Metal-binding</keyword>
<evidence type="ECO:0000256" key="2">
    <source>
        <dbReference type="ARBA" id="ARBA00022771"/>
    </source>
</evidence>
<dbReference type="PANTHER" id="PTHR14305">
    <property type="entry name" value="E3 UBIQUITIN-PROTEIN LIGASE CCNB1IP1"/>
    <property type="match status" value="1"/>
</dbReference>
<dbReference type="STRING" id="1047168.A0A0F4G7U6"/>
<evidence type="ECO:0000256" key="5">
    <source>
        <dbReference type="SAM" id="Coils"/>
    </source>
</evidence>
<dbReference type="PROSITE" id="PS50089">
    <property type="entry name" value="ZF_RING_2"/>
    <property type="match status" value="1"/>
</dbReference>
<keyword evidence="2 4" id="KW-0863">Zinc-finger</keyword>
<dbReference type="GO" id="GO:0008270">
    <property type="term" value="F:zinc ion binding"/>
    <property type="evidence" value="ECO:0007669"/>
    <property type="project" value="UniProtKB-KW"/>
</dbReference>
<feature type="compositionally biased region" description="Polar residues" evidence="6">
    <location>
        <begin position="302"/>
        <end position="313"/>
    </location>
</feature>
<feature type="compositionally biased region" description="Polar residues" evidence="6">
    <location>
        <begin position="249"/>
        <end position="272"/>
    </location>
</feature>
<comment type="caution">
    <text evidence="8">The sequence shown here is derived from an EMBL/GenBank/DDBJ whole genome shotgun (WGS) entry which is preliminary data.</text>
</comment>
<accession>A0A0F4G7U6</accession>
<feature type="compositionally biased region" description="Polar residues" evidence="6">
    <location>
        <begin position="279"/>
        <end position="293"/>
    </location>
</feature>
<evidence type="ECO:0000259" key="7">
    <source>
        <dbReference type="PROSITE" id="PS50089"/>
    </source>
</evidence>
<keyword evidence="5" id="KW-0175">Coiled coil</keyword>
<feature type="domain" description="RING-type" evidence="7">
    <location>
        <begin position="12"/>
        <end position="53"/>
    </location>
</feature>
<evidence type="ECO:0000313" key="9">
    <source>
        <dbReference type="Proteomes" id="UP000033647"/>
    </source>
</evidence>
<keyword evidence="9" id="KW-1185">Reference proteome</keyword>
<dbReference type="InterPro" id="IPR042448">
    <property type="entry name" value="CCNB1IP1"/>
</dbReference>
<dbReference type="PANTHER" id="PTHR14305:SF0">
    <property type="entry name" value="E3 UBIQUITIN-PROTEIN LIGASE CCNB1IP1"/>
    <property type="match status" value="1"/>
</dbReference>
<organism evidence="8 9">
    <name type="scientific">Zymoseptoria brevis</name>
    <dbReference type="NCBI Taxonomy" id="1047168"/>
    <lineage>
        <taxon>Eukaryota</taxon>
        <taxon>Fungi</taxon>
        <taxon>Dikarya</taxon>
        <taxon>Ascomycota</taxon>
        <taxon>Pezizomycotina</taxon>
        <taxon>Dothideomycetes</taxon>
        <taxon>Dothideomycetidae</taxon>
        <taxon>Mycosphaerellales</taxon>
        <taxon>Mycosphaerellaceae</taxon>
        <taxon>Zymoseptoria</taxon>
    </lineage>
</organism>
<dbReference type="SUPFAM" id="SSF57850">
    <property type="entry name" value="RING/U-box"/>
    <property type="match status" value="1"/>
</dbReference>
<evidence type="ECO:0000256" key="3">
    <source>
        <dbReference type="ARBA" id="ARBA00022833"/>
    </source>
</evidence>
<dbReference type="EMBL" id="LAFY01004275">
    <property type="protein sequence ID" value="KJX93438.1"/>
    <property type="molecule type" value="Genomic_DNA"/>
</dbReference>
<dbReference type="InterPro" id="IPR001841">
    <property type="entry name" value="Znf_RING"/>
</dbReference>
<reference evidence="8 9" key="1">
    <citation type="submission" date="2015-03" db="EMBL/GenBank/DDBJ databases">
        <title>RNA-seq based gene annotation and comparative genomics of four Zymoseptoria species reveal species-specific pathogenicity related genes and transposable element activity.</title>
        <authorList>
            <person name="Grandaubert J."/>
            <person name="Bhattacharyya A."/>
            <person name="Stukenbrock E.H."/>
        </authorList>
    </citation>
    <scope>NUCLEOTIDE SEQUENCE [LARGE SCALE GENOMIC DNA]</scope>
    <source>
        <strain evidence="8 9">Zb18110</strain>
    </source>
</reference>
<feature type="region of interest" description="Disordered" evidence="6">
    <location>
        <begin position="210"/>
        <end position="362"/>
    </location>
</feature>
<dbReference type="OrthoDB" id="441210at2759"/>
<name>A0A0F4G7U6_9PEZI</name>
<sequence>MDATLHCNAIKCRAECLDQAVVTTCSHIFCLRCADDLGLTNPKNGHRICPACSAQLDLLVRDDAVYTSLNPSEDYKTSILSGLSPTIIMDCVSRGLGFWSYQMSQEINYQQFLGKKLTQSYRSISEQLDSNARQANEDIQRLNEKIEGLTLNLHDVERKHQRLHGELQKTAEQLKHCRAVNRSFVQKNDAAGVEAAAEHDAEHVLQAAAAADSRYRDPGQRPAGHRPGRQNSDGSAGAEDRRKRLTLGQHAQSHRSAQGSRAGQDSFPNQNPGGVHRTPLSNAGHNTYNSNVLENLGGRPFYQTNPNRASFQNADHGRYRSGGSPAGGQGLTSNVKVGRPPQQFAQQNRPYPGGVPLNMSAR</sequence>
<dbReference type="Proteomes" id="UP000033647">
    <property type="component" value="Unassembled WGS sequence"/>
</dbReference>
<gene>
    <name evidence="8" type="ORF">TI39_contig4316g00005</name>
</gene>